<feature type="active site" description="Nucleophile" evidence="7">
    <location>
        <position position="34"/>
    </location>
</feature>
<keyword evidence="4 8" id="KW-1015">Disulfide bond</keyword>
<dbReference type="PROSITE" id="PS00194">
    <property type="entry name" value="THIOREDOXIN_1"/>
    <property type="match status" value="1"/>
</dbReference>
<proteinExistence type="inferred from homology"/>
<dbReference type="Pfam" id="PF00085">
    <property type="entry name" value="Thioredoxin"/>
    <property type="match status" value="1"/>
</dbReference>
<dbReference type="PANTHER" id="PTHR45663">
    <property type="entry name" value="GEO12009P1"/>
    <property type="match status" value="1"/>
</dbReference>
<keyword evidence="5 8" id="KW-0676">Redox-active center</keyword>
<evidence type="ECO:0000256" key="2">
    <source>
        <dbReference type="ARBA" id="ARBA00022448"/>
    </source>
</evidence>
<dbReference type="PROSITE" id="PS51352">
    <property type="entry name" value="THIOREDOXIN_2"/>
    <property type="match status" value="1"/>
</dbReference>
<dbReference type="InterPro" id="IPR036249">
    <property type="entry name" value="Thioredoxin-like_sf"/>
</dbReference>
<evidence type="ECO:0000256" key="3">
    <source>
        <dbReference type="ARBA" id="ARBA00022982"/>
    </source>
</evidence>
<dbReference type="InterPro" id="IPR005746">
    <property type="entry name" value="Thioredoxin"/>
</dbReference>
<dbReference type="GO" id="GO:0015035">
    <property type="term" value="F:protein-disulfide reductase activity"/>
    <property type="evidence" value="ECO:0007669"/>
    <property type="project" value="InterPro"/>
</dbReference>
<accession>A0A0G2HMP0</accession>
<keyword evidence="2" id="KW-0813">Transport</keyword>
<keyword evidence="3" id="KW-0249">Electron transport</keyword>
<evidence type="ECO:0000256" key="6">
    <source>
        <dbReference type="PIRNR" id="PIRNR000077"/>
    </source>
</evidence>
<dbReference type="PATRIC" id="fig|1604020.3.peg.1090"/>
<dbReference type="InterPro" id="IPR013766">
    <property type="entry name" value="Thioredoxin_domain"/>
</dbReference>
<dbReference type="EMBL" id="JXQG01000003">
    <property type="protein sequence ID" value="KKZ13260.1"/>
    <property type="molecule type" value="Genomic_DNA"/>
</dbReference>
<dbReference type="FunFam" id="3.40.30.10:FF:000001">
    <property type="entry name" value="Thioredoxin"/>
    <property type="match status" value="1"/>
</dbReference>
<feature type="site" description="Deprotonates C-terminal active site Cys" evidence="7">
    <location>
        <position position="25"/>
    </location>
</feature>
<evidence type="ECO:0000313" key="11">
    <source>
        <dbReference type="Proteomes" id="UP000035067"/>
    </source>
</evidence>
<dbReference type="GO" id="GO:0005737">
    <property type="term" value="C:cytoplasm"/>
    <property type="evidence" value="ECO:0007669"/>
    <property type="project" value="TreeGrafter"/>
</dbReference>
<evidence type="ECO:0000256" key="1">
    <source>
        <dbReference type="ARBA" id="ARBA00008987"/>
    </source>
</evidence>
<evidence type="ECO:0000256" key="4">
    <source>
        <dbReference type="ARBA" id="ARBA00023157"/>
    </source>
</evidence>
<evidence type="ECO:0000256" key="5">
    <source>
        <dbReference type="ARBA" id="ARBA00023284"/>
    </source>
</evidence>
<feature type="active site" description="Nucleophile" evidence="7">
    <location>
        <position position="31"/>
    </location>
</feature>
<dbReference type="CDD" id="cd02947">
    <property type="entry name" value="TRX_family"/>
    <property type="match status" value="1"/>
</dbReference>
<dbReference type="Proteomes" id="UP000035067">
    <property type="component" value="Unassembled WGS sequence"/>
</dbReference>
<dbReference type="PANTHER" id="PTHR45663:SF22">
    <property type="entry name" value="THIOREDOXIN X, CHLOROPLASTIC"/>
    <property type="match status" value="1"/>
</dbReference>
<dbReference type="PIRSF" id="PIRSF000077">
    <property type="entry name" value="Thioredoxin"/>
    <property type="match status" value="1"/>
</dbReference>
<dbReference type="AlphaFoldDB" id="A0A0G2HMP0"/>
<feature type="domain" description="Thioredoxin" evidence="9">
    <location>
        <begin position="1"/>
        <end position="106"/>
    </location>
</feature>
<protein>
    <recommendedName>
        <fullName evidence="6">Thioredoxin</fullName>
    </recommendedName>
</protein>
<evidence type="ECO:0000256" key="8">
    <source>
        <dbReference type="PIRSR" id="PIRSR000077-4"/>
    </source>
</evidence>
<gene>
    <name evidence="10" type="ORF">TE42_01210</name>
</gene>
<comment type="caution">
    <text evidence="10">The sequence shown here is derived from an EMBL/GenBank/DDBJ whole genome shotgun (WGS) entry which is preliminary data.</text>
</comment>
<sequence length="106" mass="11769">MAVKDVTDADFAAAVLRADLPVLVDFWAPWCGPCRLVAPLMDWAVTTYGDRLLVMKMEVDPNPVTRDQYKVQGIPSLLVFRGGEVMARHEGALSQKQLQAFLDAHL</sequence>
<reference evidence="10 11" key="1">
    <citation type="submission" date="2015-01" db="EMBL/GenBank/DDBJ databases">
        <title>Lifestyle Evolution in Cyanobacterial Symbionts of Sponges.</title>
        <authorList>
            <person name="Burgsdorf I."/>
            <person name="Slaby B.M."/>
            <person name="Handley K.M."/>
            <person name="Haber M."/>
            <person name="Blom J."/>
            <person name="Marshall C.W."/>
            <person name="Gilbert J.A."/>
            <person name="Hentschel U."/>
            <person name="Steindler L."/>
        </authorList>
    </citation>
    <scope>NUCLEOTIDE SEQUENCE [LARGE SCALE GENOMIC DNA]</scope>
    <source>
        <strain evidence="10">SP3</strain>
    </source>
</reference>
<evidence type="ECO:0000313" key="10">
    <source>
        <dbReference type="EMBL" id="KKZ13260.1"/>
    </source>
</evidence>
<evidence type="ECO:0000256" key="7">
    <source>
        <dbReference type="PIRSR" id="PIRSR000077-1"/>
    </source>
</evidence>
<comment type="similarity">
    <text evidence="1 6">Belongs to the thioredoxin family.</text>
</comment>
<name>A0A0G2HMP0_9SYNE</name>
<feature type="site" description="Contributes to redox potential value" evidence="7">
    <location>
        <position position="32"/>
    </location>
</feature>
<dbReference type="SUPFAM" id="SSF52833">
    <property type="entry name" value="Thioredoxin-like"/>
    <property type="match status" value="1"/>
</dbReference>
<feature type="site" description="Contributes to redox potential value" evidence="7">
    <location>
        <position position="33"/>
    </location>
</feature>
<organism evidence="10 11">
    <name type="scientific">Candidatus Synechococcus spongiarum SP3</name>
    <dbReference type="NCBI Taxonomy" id="1604020"/>
    <lineage>
        <taxon>Bacteria</taxon>
        <taxon>Bacillati</taxon>
        <taxon>Cyanobacteriota</taxon>
        <taxon>Cyanophyceae</taxon>
        <taxon>Synechococcales</taxon>
        <taxon>Synechococcaceae</taxon>
        <taxon>Synechococcus</taxon>
    </lineage>
</organism>
<dbReference type="InterPro" id="IPR017937">
    <property type="entry name" value="Thioredoxin_CS"/>
</dbReference>
<evidence type="ECO:0000259" key="9">
    <source>
        <dbReference type="PROSITE" id="PS51352"/>
    </source>
</evidence>
<dbReference type="PRINTS" id="PR00421">
    <property type="entry name" value="THIOREDOXIN"/>
</dbReference>
<feature type="disulfide bond" description="Redox-active" evidence="8">
    <location>
        <begin position="31"/>
        <end position="34"/>
    </location>
</feature>
<dbReference type="Gene3D" id="3.40.30.10">
    <property type="entry name" value="Glutaredoxin"/>
    <property type="match status" value="1"/>
</dbReference>